<reference evidence="4 5" key="1">
    <citation type="submission" date="2020-08" db="EMBL/GenBank/DDBJ databases">
        <authorList>
            <person name="Liu C."/>
            <person name="Sun Q."/>
        </authorList>
    </citation>
    <scope>NUCLEOTIDE SEQUENCE [LARGE SCALE GENOMIC DNA]</scope>
    <source>
        <strain evidence="4 5">NSJ-22</strain>
    </source>
</reference>
<keyword evidence="5" id="KW-1185">Reference proteome</keyword>
<organism evidence="4 5">
    <name type="scientific">Catenibacterium faecis</name>
    <dbReference type="NCBI Taxonomy" id="2764323"/>
    <lineage>
        <taxon>Bacteria</taxon>
        <taxon>Bacillati</taxon>
        <taxon>Bacillota</taxon>
        <taxon>Erysipelotrichia</taxon>
        <taxon>Erysipelotrichales</taxon>
        <taxon>Coprobacillaceae</taxon>
        <taxon>Catenibacterium</taxon>
    </lineage>
</organism>
<dbReference type="Pfam" id="PF01784">
    <property type="entry name" value="DUF34_NIF3"/>
    <property type="match status" value="1"/>
</dbReference>
<evidence type="ECO:0000256" key="2">
    <source>
        <dbReference type="ARBA" id="ARBA00022112"/>
    </source>
</evidence>
<accession>A0ABR7KEP4</accession>
<evidence type="ECO:0000313" key="4">
    <source>
        <dbReference type="EMBL" id="MBC6011128.1"/>
    </source>
</evidence>
<comment type="caution">
    <text evidence="4">The sequence shown here is derived from an EMBL/GenBank/DDBJ whole genome shotgun (WGS) entry which is preliminary data.</text>
</comment>
<dbReference type="RefSeq" id="WP_187013146.1">
    <property type="nucleotide sequence ID" value="NZ_JACRWG010000142.1"/>
</dbReference>
<dbReference type="Proteomes" id="UP000603474">
    <property type="component" value="Unassembled WGS sequence"/>
</dbReference>
<name>A0ABR7KEP4_9FIRM</name>
<dbReference type="SUPFAM" id="SSF102705">
    <property type="entry name" value="NIF3 (NGG1p interacting factor 3)-like"/>
    <property type="match status" value="1"/>
</dbReference>
<evidence type="ECO:0000256" key="3">
    <source>
        <dbReference type="ARBA" id="ARBA00022723"/>
    </source>
</evidence>
<dbReference type="InterPro" id="IPR036069">
    <property type="entry name" value="DUF34/NIF3_sf"/>
</dbReference>
<dbReference type="InterPro" id="IPR002678">
    <property type="entry name" value="DUF34/NIF3"/>
</dbReference>
<evidence type="ECO:0000256" key="1">
    <source>
        <dbReference type="ARBA" id="ARBA00006964"/>
    </source>
</evidence>
<dbReference type="EMBL" id="JACRWG010000142">
    <property type="protein sequence ID" value="MBC6011128.1"/>
    <property type="molecule type" value="Genomic_DNA"/>
</dbReference>
<dbReference type="PANTHER" id="PTHR13799:SF14">
    <property type="entry name" value="GTP CYCLOHYDROLASE 1 TYPE 2 HOMOLOG"/>
    <property type="match status" value="1"/>
</dbReference>
<comment type="similarity">
    <text evidence="1">Belongs to the GTP cyclohydrolase I type 2/NIF3 family.</text>
</comment>
<gene>
    <name evidence="4" type="ORF">H8909_13125</name>
</gene>
<protein>
    <recommendedName>
        <fullName evidence="2">GTP cyclohydrolase 1 type 2 homolog</fullName>
    </recommendedName>
</protein>
<evidence type="ECO:0000313" key="5">
    <source>
        <dbReference type="Proteomes" id="UP000603474"/>
    </source>
</evidence>
<dbReference type="Gene3D" id="3.40.1390.30">
    <property type="entry name" value="NIF3 (NGG1p interacting factor 3)-like"/>
    <property type="match status" value="2"/>
</dbReference>
<dbReference type="PANTHER" id="PTHR13799">
    <property type="entry name" value="NGG1 INTERACTING FACTOR 3"/>
    <property type="match status" value="1"/>
</dbReference>
<sequence length="261" mass="30371">MTIRDIIDLLESQGEWVNRNCTRDRILFGEDQTEISKVITCWVATNKVIQYAIEHDIHFIISHENPFYLASTSLPTLIYKAQKEKEALLKEHDITIYRCHDLWDVYPEYGIRDSWANTLDLNFEESHDHSYYRYTNDINMTVEECAQHIINRIKPYHQQGIEIIGDKTQIIHRLGIGTGACTDVFEMYEEGADACLVSDDGVSNWIGVQWAVDHDIPLIVINHMTCEAPGMEHMVEYLSKQFPEVTFTFVSNDYGIYHMDE</sequence>
<keyword evidence="3" id="KW-0479">Metal-binding</keyword>
<proteinExistence type="inferred from homology"/>